<dbReference type="Proteomes" id="UP000053732">
    <property type="component" value="Unassembled WGS sequence"/>
</dbReference>
<accession>A0A0G4PBF0</accession>
<organism evidence="2 3">
    <name type="scientific">Penicillium camemberti (strain FM 013)</name>
    <dbReference type="NCBI Taxonomy" id="1429867"/>
    <lineage>
        <taxon>Eukaryota</taxon>
        <taxon>Fungi</taxon>
        <taxon>Dikarya</taxon>
        <taxon>Ascomycota</taxon>
        <taxon>Pezizomycotina</taxon>
        <taxon>Eurotiomycetes</taxon>
        <taxon>Eurotiomycetidae</taxon>
        <taxon>Eurotiales</taxon>
        <taxon>Aspergillaceae</taxon>
        <taxon>Penicillium</taxon>
    </lineage>
</organism>
<sequence length="145" mass="15583">MTTSGCLHPVTGMSPSKREPPCMSGVARMFLVGEIFQGLLSSYPQTGNSRSEGKAGHVQKMLQCQDLIQPIPGSGPRGYITPAQNNQSEFIVALWTPSRFSAQVVTISTSTLGTDVNRRSTRDPPYSTTATIGRDQISPPTEARA</sequence>
<feature type="region of interest" description="Disordered" evidence="1">
    <location>
        <begin position="115"/>
        <end position="145"/>
    </location>
</feature>
<name>A0A0G4PBF0_PENC3</name>
<dbReference type="AlphaFoldDB" id="A0A0G4PBF0"/>
<reference evidence="2 3" key="1">
    <citation type="journal article" date="2014" name="Nat. Commun.">
        <title>Multiple recent horizontal transfers of a large genomic region in cheese making fungi.</title>
        <authorList>
            <person name="Cheeseman K."/>
            <person name="Ropars J."/>
            <person name="Renault P."/>
            <person name="Dupont J."/>
            <person name="Gouzy J."/>
            <person name="Branca A."/>
            <person name="Abraham A.L."/>
            <person name="Ceppi M."/>
            <person name="Conseiller E."/>
            <person name="Debuchy R."/>
            <person name="Malagnac F."/>
            <person name="Goarin A."/>
            <person name="Silar P."/>
            <person name="Lacoste S."/>
            <person name="Sallet E."/>
            <person name="Bensimon A."/>
            <person name="Giraud T."/>
            <person name="Brygoo Y."/>
        </authorList>
    </citation>
    <scope>NUCLEOTIDE SEQUENCE [LARGE SCALE GENOMIC DNA]</scope>
    <source>
        <strain evidence="3">FM 013</strain>
    </source>
</reference>
<evidence type="ECO:0000313" key="2">
    <source>
        <dbReference type="EMBL" id="CRL23599.1"/>
    </source>
</evidence>
<proteinExistence type="predicted"/>
<evidence type="ECO:0000256" key="1">
    <source>
        <dbReference type="SAM" id="MobiDB-lite"/>
    </source>
</evidence>
<dbReference type="EMBL" id="HG793143">
    <property type="protein sequence ID" value="CRL23599.1"/>
    <property type="molecule type" value="Genomic_DNA"/>
</dbReference>
<protein>
    <submittedName>
        <fullName evidence="2">Str. FM013</fullName>
    </submittedName>
</protein>
<keyword evidence="3" id="KW-1185">Reference proteome</keyword>
<gene>
    <name evidence="2" type="ORF">PCAMFM013_S010g000037</name>
</gene>
<evidence type="ECO:0000313" key="3">
    <source>
        <dbReference type="Proteomes" id="UP000053732"/>
    </source>
</evidence>